<evidence type="ECO:0000256" key="1">
    <source>
        <dbReference type="SAM" id="Phobius"/>
    </source>
</evidence>
<dbReference type="AlphaFoldDB" id="A0A2T6C6K8"/>
<gene>
    <name evidence="2" type="ORF">C8N46_101534</name>
</gene>
<proteinExistence type="predicted"/>
<keyword evidence="3" id="KW-1185">Reference proteome</keyword>
<reference evidence="2 3" key="1">
    <citation type="submission" date="2018-04" db="EMBL/GenBank/DDBJ databases">
        <title>Genomic Encyclopedia of Archaeal and Bacterial Type Strains, Phase II (KMG-II): from individual species to whole genera.</title>
        <authorList>
            <person name="Goeker M."/>
        </authorList>
    </citation>
    <scope>NUCLEOTIDE SEQUENCE [LARGE SCALE GENOMIC DNA]</scope>
    <source>
        <strain evidence="2 3">DSM 25731</strain>
    </source>
</reference>
<feature type="transmembrane region" description="Helical" evidence="1">
    <location>
        <begin position="7"/>
        <end position="29"/>
    </location>
</feature>
<name>A0A2T6C6K8_9FLAO</name>
<comment type="caution">
    <text evidence="2">The sequence shown here is derived from an EMBL/GenBank/DDBJ whole genome shotgun (WGS) entry which is preliminary data.</text>
</comment>
<dbReference type="OrthoDB" id="9786064at2"/>
<keyword evidence="1" id="KW-0812">Transmembrane</keyword>
<feature type="transmembrane region" description="Helical" evidence="1">
    <location>
        <begin position="41"/>
        <end position="60"/>
    </location>
</feature>
<evidence type="ECO:0008006" key="4">
    <source>
        <dbReference type="Google" id="ProtNLM"/>
    </source>
</evidence>
<evidence type="ECO:0000313" key="2">
    <source>
        <dbReference type="EMBL" id="PTX63925.1"/>
    </source>
</evidence>
<sequence length="201" mass="23153">MRTFLNVISYIFHPIFIPVMATVGFFLVTPRMYEFNFKIDVSITIAIFTVFIPILTFILLRRLRMIDTVFVKDVRQRKIPLYLYVLLLFLIVTKIISKSIFAELYYFFVATLISAILCLFFVLIRIKASMHMMGIAGLVMFLIVLSISYQLNITFALSILILMIGIVGSSRLYLKAHTVGELILGFAIGVIPQLLVMYDWL</sequence>
<keyword evidence="1" id="KW-1133">Transmembrane helix</keyword>
<feature type="transmembrane region" description="Helical" evidence="1">
    <location>
        <begin position="81"/>
        <end position="98"/>
    </location>
</feature>
<dbReference type="Proteomes" id="UP000244090">
    <property type="component" value="Unassembled WGS sequence"/>
</dbReference>
<feature type="transmembrane region" description="Helical" evidence="1">
    <location>
        <begin position="104"/>
        <end position="124"/>
    </location>
</feature>
<accession>A0A2T6C6K8</accession>
<dbReference type="EMBL" id="QBKT01000001">
    <property type="protein sequence ID" value="PTX63925.1"/>
    <property type="molecule type" value="Genomic_DNA"/>
</dbReference>
<dbReference type="RefSeq" id="WP_108113285.1">
    <property type="nucleotide sequence ID" value="NZ_QBKT01000001.1"/>
</dbReference>
<protein>
    <recommendedName>
        <fullName evidence="4">PAP2 superfamily protein</fullName>
    </recommendedName>
</protein>
<evidence type="ECO:0000313" key="3">
    <source>
        <dbReference type="Proteomes" id="UP000244090"/>
    </source>
</evidence>
<keyword evidence="1" id="KW-0472">Membrane</keyword>
<feature type="transmembrane region" description="Helical" evidence="1">
    <location>
        <begin position="181"/>
        <end position="198"/>
    </location>
</feature>
<organism evidence="2 3">
    <name type="scientific">Kordia periserrulae</name>
    <dbReference type="NCBI Taxonomy" id="701523"/>
    <lineage>
        <taxon>Bacteria</taxon>
        <taxon>Pseudomonadati</taxon>
        <taxon>Bacteroidota</taxon>
        <taxon>Flavobacteriia</taxon>
        <taxon>Flavobacteriales</taxon>
        <taxon>Flavobacteriaceae</taxon>
        <taxon>Kordia</taxon>
    </lineage>
</organism>